<dbReference type="EMBL" id="VUJU01000500">
    <property type="protein sequence ID" value="KAF0770002.1"/>
    <property type="molecule type" value="Genomic_DNA"/>
</dbReference>
<organism evidence="1 2">
    <name type="scientific">Aphis craccivora</name>
    <name type="common">Cowpea aphid</name>
    <dbReference type="NCBI Taxonomy" id="307492"/>
    <lineage>
        <taxon>Eukaryota</taxon>
        <taxon>Metazoa</taxon>
        <taxon>Ecdysozoa</taxon>
        <taxon>Arthropoda</taxon>
        <taxon>Hexapoda</taxon>
        <taxon>Insecta</taxon>
        <taxon>Pterygota</taxon>
        <taxon>Neoptera</taxon>
        <taxon>Paraneoptera</taxon>
        <taxon>Hemiptera</taxon>
        <taxon>Sternorrhyncha</taxon>
        <taxon>Aphidomorpha</taxon>
        <taxon>Aphidoidea</taxon>
        <taxon>Aphididae</taxon>
        <taxon>Aphidini</taxon>
        <taxon>Aphis</taxon>
        <taxon>Aphis</taxon>
    </lineage>
</organism>
<dbReference type="Proteomes" id="UP000478052">
    <property type="component" value="Unassembled WGS sequence"/>
</dbReference>
<sequence>MLQFQTLVVVSDSEMNLVGALGSFQKRREKPKKKITEKREFLRKTSFRPNRFFYIVTTEKFDFSKVSIKKFWTTKNSNVYEICRKRENLQLRFSLQ</sequence>
<proteinExistence type="predicted"/>
<comment type="caution">
    <text evidence="1">The sequence shown here is derived from an EMBL/GenBank/DDBJ whole genome shotgun (WGS) entry which is preliminary data.</text>
</comment>
<dbReference type="AlphaFoldDB" id="A0A6G0ZGP2"/>
<protein>
    <submittedName>
        <fullName evidence="1">Uncharacterized protein</fullName>
    </submittedName>
</protein>
<keyword evidence="2" id="KW-1185">Reference proteome</keyword>
<evidence type="ECO:0000313" key="1">
    <source>
        <dbReference type="EMBL" id="KAF0770002.1"/>
    </source>
</evidence>
<gene>
    <name evidence="1" type="ORF">FWK35_00003026</name>
</gene>
<name>A0A6G0ZGP2_APHCR</name>
<reference evidence="1 2" key="1">
    <citation type="submission" date="2019-08" db="EMBL/GenBank/DDBJ databases">
        <title>Whole genome of Aphis craccivora.</title>
        <authorList>
            <person name="Voronova N.V."/>
            <person name="Shulinski R.S."/>
            <person name="Bandarenka Y.V."/>
            <person name="Zhorov D.G."/>
            <person name="Warner D."/>
        </authorList>
    </citation>
    <scope>NUCLEOTIDE SEQUENCE [LARGE SCALE GENOMIC DNA]</scope>
    <source>
        <strain evidence="1">180601</strain>
        <tissue evidence="1">Whole Body</tissue>
    </source>
</reference>
<evidence type="ECO:0000313" key="2">
    <source>
        <dbReference type="Proteomes" id="UP000478052"/>
    </source>
</evidence>
<accession>A0A6G0ZGP2</accession>